<protein>
    <submittedName>
        <fullName evidence="19">Ultraviolet sensitive opsin 1</fullName>
    </submittedName>
</protein>
<evidence type="ECO:0000256" key="16">
    <source>
        <dbReference type="RuleBase" id="RU000688"/>
    </source>
</evidence>
<evidence type="ECO:0000256" key="13">
    <source>
        <dbReference type="ARBA" id="ARBA00023180"/>
    </source>
</evidence>
<proteinExistence type="evidence at transcript level"/>
<dbReference type="GO" id="GO:0007601">
    <property type="term" value="P:visual perception"/>
    <property type="evidence" value="ECO:0007669"/>
    <property type="project" value="UniProtKB-KW"/>
</dbReference>
<dbReference type="FunFam" id="1.20.1070.10:FF:000044">
    <property type="entry name" value="Opsin, ultraviolet-sensitive"/>
    <property type="match status" value="1"/>
</dbReference>
<dbReference type="AlphaFoldDB" id="A0A1P8SFA6"/>
<evidence type="ECO:0000256" key="2">
    <source>
        <dbReference type="ARBA" id="ARBA00010663"/>
    </source>
</evidence>
<dbReference type="PROSITE" id="PS00237">
    <property type="entry name" value="G_PROTEIN_RECEP_F1_1"/>
    <property type="match status" value="1"/>
</dbReference>
<keyword evidence="3" id="KW-0600">Photoreceptor protein</keyword>
<dbReference type="InterPro" id="IPR001760">
    <property type="entry name" value="Opsin"/>
</dbReference>
<evidence type="ECO:0000256" key="5">
    <source>
        <dbReference type="ARBA" id="ARBA00022692"/>
    </source>
</evidence>
<evidence type="ECO:0000256" key="10">
    <source>
        <dbReference type="ARBA" id="ARBA00023136"/>
    </source>
</evidence>
<evidence type="ECO:0000256" key="12">
    <source>
        <dbReference type="ARBA" id="ARBA00023170"/>
    </source>
</evidence>
<feature type="transmembrane region" description="Helical" evidence="17">
    <location>
        <begin position="334"/>
        <end position="354"/>
    </location>
</feature>
<dbReference type="InterPro" id="IPR000276">
    <property type="entry name" value="GPCR_Rhodpsn"/>
</dbReference>
<evidence type="ECO:0000313" key="19">
    <source>
        <dbReference type="EMBL" id="APY20584.1"/>
    </source>
</evidence>
<dbReference type="PROSITE" id="PS50262">
    <property type="entry name" value="G_PROTEIN_RECEP_F1_2"/>
    <property type="match status" value="1"/>
</dbReference>
<evidence type="ECO:0000256" key="11">
    <source>
        <dbReference type="ARBA" id="ARBA00023157"/>
    </source>
</evidence>
<dbReference type="PANTHER" id="PTHR24240">
    <property type="entry name" value="OPSIN"/>
    <property type="match status" value="1"/>
</dbReference>
<evidence type="ECO:0000259" key="18">
    <source>
        <dbReference type="PROSITE" id="PS50262"/>
    </source>
</evidence>
<dbReference type="CDD" id="cd15079">
    <property type="entry name" value="7tmA_photoreceptors_insect"/>
    <property type="match status" value="1"/>
</dbReference>
<accession>A0A1P8SFA6</accession>
<feature type="transmembrane region" description="Helical" evidence="17">
    <location>
        <begin position="185"/>
        <end position="202"/>
    </location>
</feature>
<dbReference type="SUPFAM" id="SSF81321">
    <property type="entry name" value="Family A G protein-coupled receptor-like"/>
    <property type="match status" value="1"/>
</dbReference>
<keyword evidence="14 16" id="KW-0807">Transducer</keyword>
<dbReference type="GO" id="GO:0004930">
    <property type="term" value="F:G protein-coupled receptor activity"/>
    <property type="evidence" value="ECO:0007669"/>
    <property type="project" value="UniProtKB-KW"/>
</dbReference>
<keyword evidence="9 16" id="KW-0297">G-protein coupled receptor</keyword>
<evidence type="ECO:0000256" key="7">
    <source>
        <dbReference type="ARBA" id="ARBA00022989"/>
    </source>
</evidence>
<keyword evidence="7 17" id="KW-1133">Transmembrane helix</keyword>
<keyword evidence="5 16" id="KW-0812">Transmembrane</keyword>
<evidence type="ECO:0000256" key="17">
    <source>
        <dbReference type="SAM" id="Phobius"/>
    </source>
</evidence>
<dbReference type="InterPro" id="IPR050125">
    <property type="entry name" value="GPCR_opsins"/>
</dbReference>
<keyword evidence="12 16" id="KW-0675">Receptor</keyword>
<evidence type="ECO:0000256" key="3">
    <source>
        <dbReference type="ARBA" id="ARBA00022543"/>
    </source>
</evidence>
<keyword evidence="11" id="KW-1015">Disulfide bond</keyword>
<feature type="transmembrane region" description="Helical" evidence="17">
    <location>
        <begin position="108"/>
        <end position="133"/>
    </location>
</feature>
<evidence type="ECO:0000256" key="14">
    <source>
        <dbReference type="ARBA" id="ARBA00023224"/>
    </source>
</evidence>
<keyword evidence="15" id="KW-0844">Vision</keyword>
<dbReference type="GO" id="GO:0007602">
    <property type="term" value="P:phototransduction"/>
    <property type="evidence" value="ECO:0007669"/>
    <property type="project" value="UniProtKB-KW"/>
</dbReference>
<evidence type="ECO:0000256" key="4">
    <source>
        <dbReference type="ARBA" id="ARBA00022606"/>
    </source>
</evidence>
<name>A0A1P8SFA6_COCSE</name>
<keyword evidence="10 17" id="KW-0472">Membrane</keyword>
<sequence>MSVGGKRLQRILDMRLHNWTGAGAPSALQSRAMGLEGTEVLHRLGWNVPKEELIHIQEHWLTFLEPPASMHFLLGLVYIGFFLMAIIGNGLVLWIFSSAKSLRTASNMFVVNLAFCDFVMMLKTPIFIYNSFYRGFALGQLGCQIFAFMGSLSGIGAGMTNAFIAYDRYTTITKPFDGKLTRTKAFVFILLIWLYTIPWAVMPLTEVWGRFGPEGFLTACTFDYLTNTFDNKMFVGSIFFCSYCIPMSMIVYFYSKIVSTVFNHEKALREQAKKMNVDSLRSNQNQGSQTAEVRIAKAAITICFLFVASWTPYAVLALIGAFGDQKLLTPGVSMIPACTCKFVACLDPYVYAISHPRYRQELQKRMPWLAINEPAEDTKSVATAATQNNEQEQKA</sequence>
<dbReference type="Pfam" id="PF00001">
    <property type="entry name" value="7tm_1"/>
    <property type="match status" value="1"/>
</dbReference>
<dbReference type="PRINTS" id="PR00237">
    <property type="entry name" value="GPCRRHODOPSN"/>
</dbReference>
<evidence type="ECO:0000256" key="15">
    <source>
        <dbReference type="ARBA" id="ARBA00023305"/>
    </source>
</evidence>
<dbReference type="InterPro" id="IPR017452">
    <property type="entry name" value="GPCR_Rhodpsn_7TM"/>
</dbReference>
<keyword evidence="4" id="KW-0716">Sensory transduction</keyword>
<evidence type="ECO:0000256" key="9">
    <source>
        <dbReference type="ARBA" id="ARBA00023040"/>
    </source>
</evidence>
<comment type="subcellular location">
    <subcellularLocation>
        <location evidence="1">Membrane</location>
        <topology evidence="1">Multi-pass membrane protein</topology>
    </subcellularLocation>
</comment>
<evidence type="ECO:0000256" key="1">
    <source>
        <dbReference type="ARBA" id="ARBA00004141"/>
    </source>
</evidence>
<comment type="similarity">
    <text evidence="2 16">Belongs to the G-protein coupled receptor 1 family.</text>
</comment>
<feature type="domain" description="G-protein coupled receptors family 1 profile" evidence="18">
    <location>
        <begin position="88"/>
        <end position="351"/>
    </location>
</feature>
<evidence type="ECO:0000256" key="6">
    <source>
        <dbReference type="ARBA" id="ARBA00022925"/>
    </source>
</evidence>
<keyword evidence="13" id="KW-0325">Glycoprotein</keyword>
<feature type="transmembrane region" description="Helical" evidence="17">
    <location>
        <begin position="233"/>
        <end position="254"/>
    </location>
</feature>
<reference evidence="19" key="1">
    <citation type="journal article" date="2017" name="Sci. Rep.">
        <title>Overcoming the loss of blue sensitivity through opsin duplication in the largest animal group, beetles.</title>
        <authorList>
            <person name="Sharkey C.R."/>
            <person name="Fujimoto M.S."/>
            <person name="Lord N.P."/>
            <person name="Shin S."/>
            <person name="McKenna D.D."/>
            <person name="Suvorov A."/>
            <person name="Martin G.J."/>
            <person name="Bybee S.M."/>
        </authorList>
    </citation>
    <scope>NUCLEOTIDE SEQUENCE</scope>
</reference>
<evidence type="ECO:0000256" key="8">
    <source>
        <dbReference type="ARBA" id="ARBA00022991"/>
    </source>
</evidence>
<organism evidence="19">
    <name type="scientific">Coccinella septempunctata</name>
    <name type="common">Seven-spotted ladybird beetle</name>
    <dbReference type="NCBI Taxonomy" id="41139"/>
    <lineage>
        <taxon>Eukaryota</taxon>
        <taxon>Metazoa</taxon>
        <taxon>Ecdysozoa</taxon>
        <taxon>Arthropoda</taxon>
        <taxon>Hexapoda</taxon>
        <taxon>Insecta</taxon>
        <taxon>Pterygota</taxon>
        <taxon>Neoptera</taxon>
        <taxon>Endopterygota</taxon>
        <taxon>Coleoptera</taxon>
        <taxon>Polyphaga</taxon>
        <taxon>Cucujiformia</taxon>
        <taxon>Coccinelloidea</taxon>
        <taxon>Coccinellidae</taxon>
        <taxon>Coccinellinae</taxon>
        <taxon>Coccinellini</taxon>
        <taxon>Coccinella</taxon>
    </lineage>
</organism>
<feature type="transmembrane region" description="Helical" evidence="17">
    <location>
        <begin position="72"/>
        <end position="96"/>
    </location>
</feature>
<feature type="transmembrane region" description="Helical" evidence="17">
    <location>
        <begin position="145"/>
        <end position="164"/>
    </location>
</feature>
<dbReference type="EMBL" id="KY368276">
    <property type="protein sequence ID" value="APY20584.1"/>
    <property type="molecule type" value="mRNA"/>
</dbReference>
<dbReference type="PRINTS" id="PR00577">
    <property type="entry name" value="OPSINRH3RH4"/>
</dbReference>
<keyword evidence="8" id="KW-0157">Chromophore</keyword>
<dbReference type="GO" id="GO:0009881">
    <property type="term" value="F:photoreceptor activity"/>
    <property type="evidence" value="ECO:0007669"/>
    <property type="project" value="UniProtKB-KW"/>
</dbReference>
<dbReference type="GO" id="GO:0016020">
    <property type="term" value="C:membrane"/>
    <property type="evidence" value="ECO:0007669"/>
    <property type="project" value="UniProtKB-SubCell"/>
</dbReference>
<dbReference type="Gene3D" id="1.20.1070.10">
    <property type="entry name" value="Rhodopsin 7-helix transmembrane proteins"/>
    <property type="match status" value="1"/>
</dbReference>
<keyword evidence="6" id="KW-0681">Retinal protein</keyword>
<feature type="transmembrane region" description="Helical" evidence="17">
    <location>
        <begin position="298"/>
        <end position="322"/>
    </location>
</feature>